<protein>
    <recommendedName>
        <fullName evidence="4">F-box protein Hrt3/FBXO9 C-terminal domain-containing protein</fullName>
    </recommendedName>
</protein>
<evidence type="ECO:0000256" key="3">
    <source>
        <dbReference type="SAM" id="MobiDB-lite"/>
    </source>
</evidence>
<keyword evidence="1" id="KW-0833">Ubl conjugation pathway</keyword>
<evidence type="ECO:0000313" key="6">
    <source>
        <dbReference type="Proteomes" id="UP000186922"/>
    </source>
</evidence>
<feature type="region of interest" description="Disordered" evidence="3">
    <location>
        <begin position="30"/>
        <end position="66"/>
    </location>
</feature>
<dbReference type="CDD" id="cd22089">
    <property type="entry name" value="F-box_FBXO9"/>
    <property type="match status" value="1"/>
</dbReference>
<comment type="caution">
    <text evidence="5">The sequence shown here is derived from an EMBL/GenBank/DDBJ whole genome shotgun (WGS) entry which is preliminary data.</text>
</comment>
<evidence type="ECO:0000313" key="5">
    <source>
        <dbReference type="EMBL" id="GAV04310.1"/>
    </source>
</evidence>
<evidence type="ECO:0000256" key="1">
    <source>
        <dbReference type="ARBA" id="ARBA00022786"/>
    </source>
</evidence>
<feature type="repeat" description="TPR" evidence="2">
    <location>
        <begin position="74"/>
        <end position="107"/>
    </location>
</feature>
<dbReference type="PANTHER" id="PTHR12874">
    <property type="entry name" value="F-BOX ONLY PROTEIN 48-RELATED"/>
    <property type="match status" value="1"/>
</dbReference>
<dbReference type="Gene3D" id="1.20.1280.50">
    <property type="match status" value="1"/>
</dbReference>
<reference evidence="5 6" key="1">
    <citation type="journal article" date="2016" name="Nat. Commun.">
        <title>Extremotolerant tardigrade genome and improved radiotolerance of human cultured cells by tardigrade-unique protein.</title>
        <authorList>
            <person name="Hashimoto T."/>
            <person name="Horikawa D.D."/>
            <person name="Saito Y."/>
            <person name="Kuwahara H."/>
            <person name="Kozuka-Hata H."/>
            <person name="Shin-I T."/>
            <person name="Minakuchi Y."/>
            <person name="Ohishi K."/>
            <person name="Motoyama A."/>
            <person name="Aizu T."/>
            <person name="Enomoto A."/>
            <person name="Kondo K."/>
            <person name="Tanaka S."/>
            <person name="Hara Y."/>
            <person name="Koshikawa S."/>
            <person name="Sagara H."/>
            <person name="Miura T."/>
            <person name="Yokobori S."/>
            <person name="Miyagawa K."/>
            <person name="Suzuki Y."/>
            <person name="Kubo T."/>
            <person name="Oyama M."/>
            <person name="Kohara Y."/>
            <person name="Fujiyama A."/>
            <person name="Arakawa K."/>
            <person name="Katayama T."/>
            <person name="Toyoda A."/>
            <person name="Kunieda T."/>
        </authorList>
    </citation>
    <scope>NUCLEOTIDE SEQUENCE [LARGE SCALE GENOMIC DNA]</scope>
    <source>
        <strain evidence="5 6">YOKOZUNA-1</strain>
    </source>
</reference>
<gene>
    <name evidence="5" type="primary">RvY_14611-1</name>
    <name evidence="5" type="synonym">RvY_14611.1</name>
    <name evidence="5" type="ORF">RvY_14611</name>
</gene>
<dbReference type="STRING" id="947166.A0A1D1VS10"/>
<evidence type="ECO:0000259" key="4">
    <source>
        <dbReference type="Pfam" id="PF19270"/>
    </source>
</evidence>
<keyword evidence="6" id="KW-1185">Reference proteome</keyword>
<dbReference type="Proteomes" id="UP000186922">
    <property type="component" value="Unassembled WGS sequence"/>
</dbReference>
<dbReference type="EMBL" id="BDGG01000010">
    <property type="protein sequence ID" value="GAV04310.1"/>
    <property type="molecule type" value="Genomic_DNA"/>
</dbReference>
<dbReference type="InterPro" id="IPR036047">
    <property type="entry name" value="F-box-like_dom_sf"/>
</dbReference>
<feature type="domain" description="F-box protein Hrt3/FBXO9 C-terminal" evidence="4">
    <location>
        <begin position="231"/>
        <end position="341"/>
    </location>
</feature>
<feature type="compositionally biased region" description="Basic and acidic residues" evidence="3">
    <location>
        <begin position="57"/>
        <end position="66"/>
    </location>
</feature>
<dbReference type="PROSITE" id="PS50005">
    <property type="entry name" value="TPR"/>
    <property type="match status" value="1"/>
</dbReference>
<dbReference type="InterPro" id="IPR045464">
    <property type="entry name" value="Hrt3/FBXO9_C"/>
</dbReference>
<dbReference type="GO" id="GO:0019005">
    <property type="term" value="C:SCF ubiquitin ligase complex"/>
    <property type="evidence" value="ECO:0007669"/>
    <property type="project" value="TreeGrafter"/>
</dbReference>
<proteinExistence type="predicted"/>
<dbReference type="PANTHER" id="PTHR12874:SF29">
    <property type="entry name" value="F-BOX ONLY PROTEIN 9"/>
    <property type="match status" value="1"/>
</dbReference>
<dbReference type="InterPro" id="IPR019734">
    <property type="entry name" value="TPR_rpt"/>
</dbReference>
<accession>A0A1D1VS10</accession>
<dbReference type="GO" id="GO:0031146">
    <property type="term" value="P:SCF-dependent proteasomal ubiquitin-dependent protein catabolic process"/>
    <property type="evidence" value="ECO:0007669"/>
    <property type="project" value="TreeGrafter"/>
</dbReference>
<dbReference type="AlphaFoldDB" id="A0A1D1VS10"/>
<keyword evidence="2" id="KW-0802">TPR repeat</keyword>
<evidence type="ECO:0000256" key="2">
    <source>
        <dbReference type="PROSITE-ProRule" id="PRU00339"/>
    </source>
</evidence>
<name>A0A1D1VS10_RAMVA</name>
<dbReference type="GO" id="GO:0005737">
    <property type="term" value="C:cytoplasm"/>
    <property type="evidence" value="ECO:0007669"/>
    <property type="project" value="TreeGrafter"/>
</dbReference>
<dbReference type="OrthoDB" id="2117972at2759"/>
<dbReference type="Pfam" id="PF19270">
    <property type="entry name" value="FBO_C"/>
    <property type="match status" value="1"/>
</dbReference>
<dbReference type="SUPFAM" id="SSF81383">
    <property type="entry name" value="F-box domain"/>
    <property type="match status" value="1"/>
</dbReference>
<sequence>MDLEENFPVSEGERMLELQMFRERWKEELSSGAIKDQSDHNARGGTATTFRGLSKKTRAEEKEAATSRSKFEIAAEIFQEGIKEERSGRLYEAISLYKRAMQLDPDIEFKFEKQIDKRKKNLRPDDTPEVEKKNVPASPEDILKSLKKYSPYENGVCERDLDIEAAHIGDLPYEVVQYLTQWIVSSELDLLSLERFAMVCRGFYRTARENNIWRLACLRIWSELCGTPKELHYDSWREMFIHRPQVRFNGLYISRYTYIRRGEASFIDNSVEYQAYYTVQYFRFFRFFADGTVLYANTPEEPAAIVPRLRDMEIAQSKDGGVVQILRGNYEFSNGGTSVVVYLRREKPEEFTGRTYKRRTKKKIEFDILTMELNIRDSRERLHGRLDWRKYSITRVTGHVKTTSAVDVHQHFPPLYYSRVKSYSAQSEQPLL</sequence>
<organism evidence="5 6">
    <name type="scientific">Ramazzottius varieornatus</name>
    <name type="common">Water bear</name>
    <name type="synonym">Tardigrade</name>
    <dbReference type="NCBI Taxonomy" id="947166"/>
    <lineage>
        <taxon>Eukaryota</taxon>
        <taxon>Metazoa</taxon>
        <taxon>Ecdysozoa</taxon>
        <taxon>Tardigrada</taxon>
        <taxon>Eutardigrada</taxon>
        <taxon>Parachela</taxon>
        <taxon>Hypsibioidea</taxon>
        <taxon>Ramazzottiidae</taxon>
        <taxon>Ramazzottius</taxon>
    </lineage>
</organism>